<feature type="chain" id="PRO_5038398734" evidence="1">
    <location>
        <begin position="25"/>
        <end position="506"/>
    </location>
</feature>
<comment type="caution">
    <text evidence="2">The sequence shown here is derived from an EMBL/GenBank/DDBJ whole genome shotgun (WGS) entry which is preliminary data.</text>
</comment>
<gene>
    <name evidence="2" type="ORF">C8C77_10412</name>
</gene>
<dbReference type="OrthoDB" id="40484at2"/>
<evidence type="ECO:0000313" key="2">
    <source>
        <dbReference type="EMBL" id="TDW06624.1"/>
    </source>
</evidence>
<protein>
    <submittedName>
        <fullName evidence="2">Uncharacterized protein</fullName>
    </submittedName>
</protein>
<dbReference type="EMBL" id="SODA01000004">
    <property type="protein sequence ID" value="TDW06624.1"/>
    <property type="molecule type" value="Genomic_DNA"/>
</dbReference>
<sequence>MFKKVTLFLLLSLFIFVFSAAGTAAGVRPLVLNFDLKPGDTADFELLLTPGSSRETVALIPYHPIQNLSGGLGYEVGDPAQHLALNWIELEQTEVVVPPNQEQVVQGQISVPYDAAGSHTAVIMIEQVAGGQIANPDFFNFQVRYAVRININIDRPGQRARAEITKLELNKNKEGNPQVVAHIKNSSSLHFNAGAEATVRDENNRLIERLNLVSEAAARANNLETRIYPESEVSFQADLSQPMFPGKYNLQIFLRYGNNRQLVERKEINLEEELRKSGEVRHLSIEPELIAEEIRAGSPVTQVIDLNNISNQNYKIKIRRKEVVENNIYSIFNLGELQLRGEEELELQSRNSERVVFIFRSPRDAAAGGYYGQLELAVVDENEKEIETQTIDLEILIGEEWEYSLNIEEFVFEKIEEVQTFTLDFKNSSPVHIIPRASMRLIDDENVTVETINLKLPEGKIQLLPEEKTTMTARTAELEAGTYTAEVVISNQNQEIDTVSQTVVIE</sequence>
<organism evidence="2 3">
    <name type="scientific">Halanaerobium saccharolyticum</name>
    <dbReference type="NCBI Taxonomy" id="43595"/>
    <lineage>
        <taxon>Bacteria</taxon>
        <taxon>Bacillati</taxon>
        <taxon>Bacillota</taxon>
        <taxon>Clostridia</taxon>
        <taxon>Halanaerobiales</taxon>
        <taxon>Halanaerobiaceae</taxon>
        <taxon>Halanaerobium</taxon>
    </lineage>
</organism>
<name>A0A4R7Z5P2_9FIRM</name>
<evidence type="ECO:0000256" key="1">
    <source>
        <dbReference type="SAM" id="SignalP"/>
    </source>
</evidence>
<dbReference type="AlphaFoldDB" id="A0A4R7Z5P2"/>
<proteinExistence type="predicted"/>
<dbReference type="RefSeq" id="WP_111571526.1">
    <property type="nucleotide sequence ID" value="NZ_QLME01000004.1"/>
</dbReference>
<reference evidence="2 3" key="1">
    <citation type="submission" date="2019-03" db="EMBL/GenBank/DDBJ databases">
        <title>Subsurface microbial communities from deep shales in Ohio and West Virginia, USA.</title>
        <authorList>
            <person name="Wrighton K."/>
        </authorList>
    </citation>
    <scope>NUCLEOTIDE SEQUENCE [LARGE SCALE GENOMIC DNA]</scope>
    <source>
        <strain evidence="2 3">MSL9.2</strain>
    </source>
</reference>
<dbReference type="Proteomes" id="UP000294697">
    <property type="component" value="Unassembled WGS sequence"/>
</dbReference>
<feature type="signal peptide" evidence="1">
    <location>
        <begin position="1"/>
        <end position="24"/>
    </location>
</feature>
<accession>A0A4R7Z5P2</accession>
<keyword evidence="1" id="KW-0732">Signal</keyword>
<evidence type="ECO:0000313" key="3">
    <source>
        <dbReference type="Proteomes" id="UP000294697"/>
    </source>
</evidence>